<protein>
    <submittedName>
        <fullName evidence="12">Chemotaxis protein</fullName>
    </submittedName>
</protein>
<evidence type="ECO:0000313" key="12">
    <source>
        <dbReference type="EMBL" id="OHY92397.1"/>
    </source>
</evidence>
<dbReference type="GO" id="GO:0016020">
    <property type="term" value="C:membrane"/>
    <property type="evidence" value="ECO:0007669"/>
    <property type="project" value="UniProtKB-SubCell"/>
</dbReference>
<dbReference type="InterPro" id="IPR004089">
    <property type="entry name" value="MCPsignal_dom"/>
</dbReference>
<evidence type="ECO:0000256" key="8">
    <source>
        <dbReference type="SAM" id="Coils"/>
    </source>
</evidence>
<dbReference type="PROSITE" id="PS50885">
    <property type="entry name" value="HAMP"/>
    <property type="match status" value="1"/>
</dbReference>
<comment type="caution">
    <text evidence="12">The sequence shown here is derived from an EMBL/GenBank/DDBJ whole genome shotgun (WGS) entry which is preliminary data.</text>
</comment>
<evidence type="ECO:0000259" key="11">
    <source>
        <dbReference type="PROSITE" id="PS50885"/>
    </source>
</evidence>
<feature type="coiled-coil region" evidence="8">
    <location>
        <begin position="83"/>
        <end position="110"/>
    </location>
</feature>
<evidence type="ECO:0000256" key="9">
    <source>
        <dbReference type="SAM" id="Phobius"/>
    </source>
</evidence>
<evidence type="ECO:0000256" key="5">
    <source>
        <dbReference type="ARBA" id="ARBA00023224"/>
    </source>
</evidence>
<feature type="transmembrane region" description="Helical" evidence="9">
    <location>
        <begin position="12"/>
        <end position="32"/>
    </location>
</feature>
<dbReference type="Gene3D" id="1.10.287.950">
    <property type="entry name" value="Methyl-accepting chemotaxis protein"/>
    <property type="match status" value="1"/>
</dbReference>
<dbReference type="STRING" id="646.BJD16_12985"/>
<evidence type="ECO:0000256" key="3">
    <source>
        <dbReference type="ARBA" id="ARBA00022989"/>
    </source>
</evidence>
<sequence>MNNLIRQFSIKVRLIISFLLVNLILIGVGLYGKQNTGVLNDMLNEMYINNLTPIKDLANTNMQAIYHNRSLFDYVIEPTQAGMDNIAREMDGYEQQMQGLLNKYRATELTDTEKTTLAQADRAWPIYKESAKKAMAASYANDNDAAVKLMKGEAAANFKVLDDQLSQLVEFNEQLGTKAYKDSDVIVADLTATTYTILTISVILSLLLGWLLSNSINQPLVSIMEEIKQLAAGYLTAKDNSEGNDELTQMQLSMINARRSLRDIVSTMQHAAEGLTASSSQLVAAAQQVNTSSQQQSLATANTAASVEELTTSVSQLSSFANQANTVVMESGEIAHAGEEQVKRASQEVVRVTAAVNDSAKQVQGLFDDITRISQISVMIQGVADQTNLLALNAAIEAARAGDMGRGFAVVADEVRTLAARTTQATQEINEMLQSIQQGATGAVKGMNTCADSMDTVRETTDHSSNTMAQVDQSSRKVVGLIQEISSMLHEQAAASQLIAQSVEEITQMSVENVAAAESVNHDASQLTDIIQQLDQGIRFFKV</sequence>
<comment type="subcellular location">
    <subcellularLocation>
        <location evidence="1">Membrane</location>
        <topology evidence="1">Multi-pass membrane protein</topology>
    </subcellularLocation>
</comment>
<evidence type="ECO:0000313" key="13">
    <source>
        <dbReference type="Proteomes" id="UP000179934"/>
    </source>
</evidence>
<feature type="domain" description="HAMP" evidence="11">
    <location>
        <begin position="214"/>
        <end position="266"/>
    </location>
</feature>
<dbReference type="PANTHER" id="PTHR32089">
    <property type="entry name" value="METHYL-ACCEPTING CHEMOTAXIS PROTEIN MCPB"/>
    <property type="match status" value="1"/>
</dbReference>
<dbReference type="GO" id="GO:0007165">
    <property type="term" value="P:signal transduction"/>
    <property type="evidence" value="ECO:0007669"/>
    <property type="project" value="UniProtKB-KW"/>
</dbReference>
<accession>A0A1S2CWH5</accession>
<dbReference type="SMART" id="SM00283">
    <property type="entry name" value="MA"/>
    <property type="match status" value="1"/>
</dbReference>
<dbReference type="GO" id="GO:0006935">
    <property type="term" value="P:chemotaxis"/>
    <property type="evidence" value="ECO:0007669"/>
    <property type="project" value="UniProtKB-ARBA"/>
</dbReference>
<dbReference type="EMBL" id="MKFU01000014">
    <property type="protein sequence ID" value="OHY92397.1"/>
    <property type="molecule type" value="Genomic_DNA"/>
</dbReference>
<dbReference type="SUPFAM" id="SSF58104">
    <property type="entry name" value="Methyl-accepting chemotaxis protein (MCP) signaling domain"/>
    <property type="match status" value="1"/>
</dbReference>
<dbReference type="Pfam" id="PF12729">
    <property type="entry name" value="4HB_MCP_1"/>
    <property type="match status" value="1"/>
</dbReference>
<dbReference type="AlphaFoldDB" id="A0A1S2CWH5"/>
<feature type="domain" description="Methyl-accepting transducer" evidence="10">
    <location>
        <begin position="271"/>
        <end position="507"/>
    </location>
</feature>
<dbReference type="PROSITE" id="PS50111">
    <property type="entry name" value="CHEMOTAXIS_TRANSDUC_2"/>
    <property type="match status" value="1"/>
</dbReference>
<dbReference type="InterPro" id="IPR024478">
    <property type="entry name" value="HlyB_4HB_MCP"/>
</dbReference>
<keyword evidence="3 9" id="KW-1133">Transmembrane helix</keyword>
<evidence type="ECO:0000259" key="10">
    <source>
        <dbReference type="PROSITE" id="PS50111"/>
    </source>
</evidence>
<dbReference type="RefSeq" id="WP_042023389.1">
    <property type="nucleotide sequence ID" value="NZ_KV861274.1"/>
</dbReference>
<dbReference type="InterPro" id="IPR003660">
    <property type="entry name" value="HAMP_dom"/>
</dbReference>
<evidence type="ECO:0000256" key="1">
    <source>
        <dbReference type="ARBA" id="ARBA00004141"/>
    </source>
</evidence>
<gene>
    <name evidence="12" type="ORF">BJD16_12985</name>
</gene>
<dbReference type="Pfam" id="PF00015">
    <property type="entry name" value="MCPsignal"/>
    <property type="match status" value="1"/>
</dbReference>
<feature type="transmembrane region" description="Helical" evidence="9">
    <location>
        <begin position="192"/>
        <end position="212"/>
    </location>
</feature>
<evidence type="ECO:0000256" key="2">
    <source>
        <dbReference type="ARBA" id="ARBA00022692"/>
    </source>
</evidence>
<keyword evidence="5 7" id="KW-0807">Transducer</keyword>
<comment type="similarity">
    <text evidence="6">Belongs to the methyl-accepting chemotaxis (MCP) protein family.</text>
</comment>
<evidence type="ECO:0000256" key="6">
    <source>
        <dbReference type="ARBA" id="ARBA00029447"/>
    </source>
</evidence>
<name>A0A1S2CWH5_AERSO</name>
<dbReference type="PANTHER" id="PTHR32089:SF119">
    <property type="entry name" value="METHYL-ACCEPTING CHEMOTAXIS PROTEIN CTPL"/>
    <property type="match status" value="1"/>
</dbReference>
<dbReference type="FunFam" id="1.10.287.950:FF:000001">
    <property type="entry name" value="Methyl-accepting chemotaxis sensory transducer"/>
    <property type="match status" value="1"/>
</dbReference>
<organism evidence="12 13">
    <name type="scientific">Aeromonas sobria</name>
    <dbReference type="NCBI Taxonomy" id="646"/>
    <lineage>
        <taxon>Bacteria</taxon>
        <taxon>Pseudomonadati</taxon>
        <taxon>Pseudomonadota</taxon>
        <taxon>Gammaproteobacteria</taxon>
        <taxon>Aeromonadales</taxon>
        <taxon>Aeromonadaceae</taxon>
        <taxon>Aeromonas</taxon>
    </lineage>
</organism>
<dbReference type="Proteomes" id="UP000179934">
    <property type="component" value="Unassembled WGS sequence"/>
</dbReference>
<evidence type="ECO:0000256" key="4">
    <source>
        <dbReference type="ARBA" id="ARBA00023136"/>
    </source>
</evidence>
<keyword evidence="2 9" id="KW-0812">Transmembrane</keyword>
<evidence type="ECO:0000256" key="7">
    <source>
        <dbReference type="PROSITE-ProRule" id="PRU00284"/>
    </source>
</evidence>
<proteinExistence type="inferred from homology"/>
<reference evidence="12 13" key="1">
    <citation type="submission" date="2016-09" db="EMBL/GenBank/DDBJ databases">
        <title>Draft Genome Sequence of Aeromonas sobria Strain 08005, Isolated from Sick Rana catesbeiana.</title>
        <authorList>
            <person name="Yang Q."/>
        </authorList>
    </citation>
    <scope>NUCLEOTIDE SEQUENCE [LARGE SCALE GENOMIC DNA]</scope>
    <source>
        <strain evidence="12 13">08005</strain>
    </source>
</reference>
<keyword evidence="8" id="KW-0175">Coiled coil</keyword>
<keyword evidence="4 9" id="KW-0472">Membrane</keyword>
<dbReference type="OrthoDB" id="2489132at2"/>